<evidence type="ECO:0000313" key="3">
    <source>
        <dbReference type="Proteomes" id="UP000762676"/>
    </source>
</evidence>
<feature type="compositionally biased region" description="Polar residues" evidence="1">
    <location>
        <begin position="1"/>
        <end position="13"/>
    </location>
</feature>
<evidence type="ECO:0000256" key="1">
    <source>
        <dbReference type="SAM" id="MobiDB-lite"/>
    </source>
</evidence>
<feature type="region of interest" description="Disordered" evidence="1">
    <location>
        <begin position="1"/>
        <end position="66"/>
    </location>
</feature>
<comment type="caution">
    <text evidence="2">The sequence shown here is derived from an EMBL/GenBank/DDBJ whole genome shotgun (WGS) entry which is preliminary data.</text>
</comment>
<reference evidence="2 3" key="1">
    <citation type="journal article" date="2021" name="Elife">
        <title>Chloroplast acquisition without the gene transfer in kleptoplastic sea slugs, Plakobranchus ocellatus.</title>
        <authorList>
            <person name="Maeda T."/>
            <person name="Takahashi S."/>
            <person name="Yoshida T."/>
            <person name="Shimamura S."/>
            <person name="Takaki Y."/>
            <person name="Nagai Y."/>
            <person name="Toyoda A."/>
            <person name="Suzuki Y."/>
            <person name="Arimoto A."/>
            <person name="Ishii H."/>
            <person name="Satoh N."/>
            <person name="Nishiyama T."/>
            <person name="Hasebe M."/>
            <person name="Maruyama T."/>
            <person name="Minagawa J."/>
            <person name="Obokata J."/>
            <person name="Shigenobu S."/>
        </authorList>
    </citation>
    <scope>NUCLEOTIDE SEQUENCE [LARGE SCALE GENOMIC DNA]</scope>
</reference>
<dbReference type="EMBL" id="BMAT01002358">
    <property type="protein sequence ID" value="GFS05334.1"/>
    <property type="molecule type" value="Genomic_DNA"/>
</dbReference>
<sequence length="66" mass="7681">MQDQGLSEVSNITRPAPIALRQEVNSSWCHRAGKEEEEEDEEDGGGGEEHEEQKEEEEEEEHRQFR</sequence>
<protein>
    <submittedName>
        <fullName evidence="2">Uncharacterized protein</fullName>
    </submittedName>
</protein>
<dbReference type="Proteomes" id="UP000762676">
    <property type="component" value="Unassembled WGS sequence"/>
</dbReference>
<gene>
    <name evidence="2" type="ORF">ElyMa_001196600</name>
</gene>
<dbReference type="AlphaFoldDB" id="A0AAV4I8C6"/>
<organism evidence="2 3">
    <name type="scientific">Elysia marginata</name>
    <dbReference type="NCBI Taxonomy" id="1093978"/>
    <lineage>
        <taxon>Eukaryota</taxon>
        <taxon>Metazoa</taxon>
        <taxon>Spiralia</taxon>
        <taxon>Lophotrochozoa</taxon>
        <taxon>Mollusca</taxon>
        <taxon>Gastropoda</taxon>
        <taxon>Heterobranchia</taxon>
        <taxon>Euthyneura</taxon>
        <taxon>Panpulmonata</taxon>
        <taxon>Sacoglossa</taxon>
        <taxon>Placobranchoidea</taxon>
        <taxon>Plakobranchidae</taxon>
        <taxon>Elysia</taxon>
    </lineage>
</organism>
<proteinExistence type="predicted"/>
<keyword evidence="3" id="KW-1185">Reference proteome</keyword>
<feature type="compositionally biased region" description="Acidic residues" evidence="1">
    <location>
        <begin position="35"/>
        <end position="46"/>
    </location>
</feature>
<accession>A0AAV4I8C6</accession>
<name>A0AAV4I8C6_9GAST</name>
<evidence type="ECO:0000313" key="2">
    <source>
        <dbReference type="EMBL" id="GFS05334.1"/>
    </source>
</evidence>